<reference evidence="1 2" key="1">
    <citation type="journal article" date="2019" name="Int. J. Syst. Evol. Microbiol.">
        <title>The Global Catalogue of Microorganisms (GCM) 10K type strain sequencing project: providing services to taxonomists for standard genome sequencing and annotation.</title>
        <authorList>
            <consortium name="The Broad Institute Genomics Platform"/>
            <consortium name="The Broad Institute Genome Sequencing Center for Infectious Disease"/>
            <person name="Wu L."/>
            <person name="Ma J."/>
        </authorList>
    </citation>
    <scope>NUCLEOTIDE SEQUENCE [LARGE SCALE GENOMIC DNA]</scope>
    <source>
        <strain evidence="1 2">JCM 16328</strain>
    </source>
</reference>
<dbReference type="AlphaFoldDB" id="A0AAV3T8R0"/>
<organism evidence="1 2">
    <name type="scientific">Natronoarchaeum mannanilyticum</name>
    <dbReference type="NCBI Taxonomy" id="926360"/>
    <lineage>
        <taxon>Archaea</taxon>
        <taxon>Methanobacteriati</taxon>
        <taxon>Methanobacteriota</taxon>
        <taxon>Stenosarchaea group</taxon>
        <taxon>Halobacteria</taxon>
        <taxon>Halobacteriales</taxon>
        <taxon>Natronoarchaeaceae</taxon>
    </lineage>
</organism>
<evidence type="ECO:0000313" key="2">
    <source>
        <dbReference type="Proteomes" id="UP001500420"/>
    </source>
</evidence>
<protein>
    <submittedName>
        <fullName evidence="1">Uncharacterized protein</fullName>
    </submittedName>
</protein>
<proteinExistence type="predicted"/>
<gene>
    <name evidence="1" type="ORF">GCM10009020_14530</name>
</gene>
<dbReference type="Proteomes" id="UP001500420">
    <property type="component" value="Unassembled WGS sequence"/>
</dbReference>
<sequence>MTDGPPAQTATIDFQYERSYRVSVEDGDPDSWIAVAIAIGDTYIWGGPNSGVTGFACGIVLNLLETVDAALLNERYVVEFEWGPSWMVVEPRNDASVTVSKASTLKGARNPDERLEVDTYRSVTKRAWIEEVVDTAREFHGTILEMNPDLRTRGVMQQLRREIRRVERLSAADDNTVN</sequence>
<dbReference type="EMBL" id="BAAADV010000001">
    <property type="protein sequence ID" value="GAA0669589.1"/>
    <property type="molecule type" value="Genomic_DNA"/>
</dbReference>
<comment type="caution">
    <text evidence="1">The sequence shown here is derived from an EMBL/GenBank/DDBJ whole genome shotgun (WGS) entry which is preliminary data.</text>
</comment>
<name>A0AAV3T8R0_9EURY</name>
<keyword evidence="2" id="KW-1185">Reference proteome</keyword>
<evidence type="ECO:0000313" key="1">
    <source>
        <dbReference type="EMBL" id="GAA0669589.1"/>
    </source>
</evidence>
<accession>A0AAV3T8R0</accession>